<feature type="domain" description="Cadherin" evidence="10">
    <location>
        <begin position="515"/>
        <end position="627"/>
    </location>
</feature>
<dbReference type="CDD" id="cd11304">
    <property type="entry name" value="Cadherin_repeat"/>
    <property type="match status" value="6"/>
</dbReference>
<dbReference type="PRINTS" id="PR00205">
    <property type="entry name" value="CADHERIN"/>
</dbReference>
<keyword evidence="12" id="KW-1185">Reference proteome</keyword>
<dbReference type="PANTHER" id="PTHR24025:SF20">
    <property type="entry name" value="DACHSOUS CADHERIN RELATED 2"/>
    <property type="match status" value="1"/>
</dbReference>
<dbReference type="Proteomes" id="UP000053149">
    <property type="component" value="Unassembled WGS sequence"/>
</dbReference>
<dbReference type="GO" id="GO:0005911">
    <property type="term" value="C:cell-cell junction"/>
    <property type="evidence" value="ECO:0007669"/>
    <property type="project" value="TreeGrafter"/>
</dbReference>
<dbReference type="SMART" id="SM00112">
    <property type="entry name" value="CA"/>
    <property type="match status" value="6"/>
</dbReference>
<keyword evidence="5" id="KW-0130">Cell adhesion</keyword>
<evidence type="ECO:0000259" key="10">
    <source>
        <dbReference type="PROSITE" id="PS50268"/>
    </source>
</evidence>
<keyword evidence="8" id="KW-0325">Glycoprotein</keyword>
<evidence type="ECO:0000256" key="6">
    <source>
        <dbReference type="ARBA" id="ARBA00022989"/>
    </source>
</evidence>
<dbReference type="GO" id="GO:0007156">
    <property type="term" value="P:homophilic cell adhesion via plasma membrane adhesion molecules"/>
    <property type="evidence" value="ECO:0007669"/>
    <property type="project" value="InterPro"/>
</dbReference>
<dbReference type="GO" id="GO:0048729">
    <property type="term" value="P:tissue morphogenesis"/>
    <property type="evidence" value="ECO:0007669"/>
    <property type="project" value="UniProtKB-ARBA"/>
</dbReference>
<dbReference type="GO" id="GO:0005509">
    <property type="term" value="F:calcium ion binding"/>
    <property type="evidence" value="ECO:0007669"/>
    <property type="project" value="UniProtKB-UniRule"/>
</dbReference>
<dbReference type="SUPFAM" id="SSF49313">
    <property type="entry name" value="Cadherin-like"/>
    <property type="match status" value="6"/>
</dbReference>
<evidence type="ECO:0000256" key="5">
    <source>
        <dbReference type="ARBA" id="ARBA00022889"/>
    </source>
</evidence>
<feature type="domain" description="Cadherin" evidence="10">
    <location>
        <begin position="206"/>
        <end position="310"/>
    </location>
</feature>
<dbReference type="AlphaFoldDB" id="A0AAW3DJA7"/>
<evidence type="ECO:0000256" key="4">
    <source>
        <dbReference type="ARBA" id="ARBA00022837"/>
    </source>
</evidence>
<dbReference type="FunFam" id="2.60.40.60:FF:000116">
    <property type="entry name" value="Dachsous cadherin-related 2"/>
    <property type="match status" value="1"/>
</dbReference>
<feature type="non-terminal residue" evidence="11">
    <location>
        <position position="1"/>
    </location>
</feature>
<keyword evidence="2" id="KW-0812">Transmembrane</keyword>
<dbReference type="Gene3D" id="2.60.40.60">
    <property type="entry name" value="Cadherins"/>
    <property type="match status" value="6"/>
</dbReference>
<keyword evidence="6" id="KW-1133">Transmembrane helix</keyword>
<evidence type="ECO:0000256" key="9">
    <source>
        <dbReference type="PROSITE-ProRule" id="PRU00043"/>
    </source>
</evidence>
<proteinExistence type="predicted"/>
<feature type="domain" description="Cadherin" evidence="10">
    <location>
        <begin position="311"/>
        <end position="409"/>
    </location>
</feature>
<protein>
    <submittedName>
        <fullName evidence="11">Protocadherin-23</fullName>
    </submittedName>
</protein>
<dbReference type="FunFam" id="2.60.40.60:FF:000020">
    <property type="entry name" value="Dachsous cadherin-related 1b"/>
    <property type="match status" value="2"/>
</dbReference>
<dbReference type="GO" id="GO:0005886">
    <property type="term" value="C:plasma membrane"/>
    <property type="evidence" value="ECO:0007669"/>
    <property type="project" value="InterPro"/>
</dbReference>
<name>A0AAW3DJA7_9AVES</name>
<evidence type="ECO:0000256" key="7">
    <source>
        <dbReference type="ARBA" id="ARBA00023136"/>
    </source>
</evidence>
<dbReference type="EMBL" id="JMFR01036323">
    <property type="protein sequence ID" value="KFU98166.1"/>
    <property type="molecule type" value="Genomic_DNA"/>
</dbReference>
<dbReference type="FunFam" id="2.60.40.60:FF:000181">
    <property type="entry name" value="Predicted protein"/>
    <property type="match status" value="1"/>
</dbReference>
<feature type="domain" description="Cadherin" evidence="10">
    <location>
        <begin position="1"/>
        <end position="96"/>
    </location>
</feature>
<dbReference type="FunFam" id="2.60.40.60:FF:000081">
    <property type="entry name" value="protocadherin Fat 4"/>
    <property type="match status" value="1"/>
</dbReference>
<organism evidence="11 12">
    <name type="scientific">Pterocles gutturalis</name>
    <name type="common">yellow-throated sandgrouse</name>
    <dbReference type="NCBI Taxonomy" id="240206"/>
    <lineage>
        <taxon>Eukaryota</taxon>
        <taxon>Metazoa</taxon>
        <taxon>Chordata</taxon>
        <taxon>Craniata</taxon>
        <taxon>Vertebrata</taxon>
        <taxon>Euteleostomi</taxon>
        <taxon>Archelosauria</taxon>
        <taxon>Archosauria</taxon>
        <taxon>Dinosauria</taxon>
        <taxon>Saurischia</taxon>
        <taxon>Theropoda</taxon>
        <taxon>Coelurosauria</taxon>
        <taxon>Aves</taxon>
        <taxon>Neognathae</taxon>
        <taxon>Neoaves</taxon>
        <taxon>Columbimorphae</taxon>
        <taxon>Pterocliformes</taxon>
        <taxon>Pteroclidae</taxon>
        <taxon>Pterocles</taxon>
    </lineage>
</organism>
<sequence length="633" mass="70098">ENFKPAQVLNSLKWPDNHLTTNRKLHYSIAEDDDDVHFEIDSLTGDLFLSKELDYETASHFLLRVIIKDYNNNPPQNNTIFLSIDVEDQNDHSPYFQDDFVVISIEENVPVGTLVYTFNAKDGDGSFLNSKIQYSLEMNSVGENPFLIHPSYGTLTTAFPLDREVTRYVILTVSATDQAINLTDRKLASQAVKIVILDINDNSPSFTSSTVSYVMEDVEVGFPVHRIIAEDPDEGRNGQVTYRILSGNENKTFALDKITGVLTTAQLLDREIQEHYSLTVMALDDGSPALSAMQVLTIIVLDVNDERPTFLKQLYETAVHENQDPGEFVIKVEAVDRDAGLNSLLQYEILPGAGYEKFRMNSDSGEVRTTASLDRETQEVFSIKGSPSRSSTAQLYLTVLDENDHNPLFAKTQYQTSVREDLEEGSAVLDLFASDEDDGLNGEVTYSLVDDTFGAFAIDSVTGSIVTTKALDRETKSQYTFRVVASDCSTHLPRSTTVSVVVHVDDVNDNDPIFLQNPIRAFVPAETAVNETVATVRAEDMDLGPNGAVVYSLMTAKTVFQINTKTGDIILQEPLSSKDFSTQLLVMASDQGIPPRTATAMLIIFTEEHEEEISFSHSLYEASVPENSAAGGH</sequence>
<dbReference type="Pfam" id="PF00028">
    <property type="entry name" value="Cadherin"/>
    <property type="match status" value="6"/>
</dbReference>
<accession>A0AAW3DJA7</accession>
<dbReference type="PROSITE" id="PS00232">
    <property type="entry name" value="CADHERIN_1"/>
    <property type="match status" value="3"/>
</dbReference>
<reference evidence="11 12" key="1">
    <citation type="journal article" date="2014" name="Science">
        <title>Comparative genomics reveals insights into avian genome evolution and adaptation.</title>
        <authorList>
            <consortium name="Avian Genome Consortium"/>
            <person name="Zhang G."/>
            <person name="Li C."/>
            <person name="Li Q."/>
            <person name="Li B."/>
            <person name="Larkin D.M."/>
            <person name="Lee C."/>
            <person name="Storz J.F."/>
            <person name="Antunes A."/>
            <person name="Greenwold M.J."/>
            <person name="Meredith R.W."/>
            <person name="Odeen A."/>
            <person name="Cui J."/>
            <person name="Zhou Q."/>
            <person name="Xu L."/>
            <person name="Pan H."/>
            <person name="Wang Z."/>
            <person name="Jin L."/>
            <person name="Zhang P."/>
            <person name="Hu H."/>
            <person name="Yang W."/>
            <person name="Hu J."/>
            <person name="Xiao J."/>
            <person name="Yang Z."/>
            <person name="Liu Y."/>
            <person name="Xie Q."/>
            <person name="Yu H."/>
            <person name="Lian J."/>
            <person name="Wen P."/>
            <person name="Zhang F."/>
            <person name="Li H."/>
            <person name="Zeng Y."/>
            <person name="Xiong Z."/>
            <person name="Liu S."/>
            <person name="Zhou L."/>
            <person name="Huang Z."/>
            <person name="An N."/>
            <person name="Wang J."/>
            <person name="Zheng Q."/>
            <person name="Xiong Y."/>
            <person name="Wang G."/>
            <person name="Wang B."/>
            <person name="Wang J."/>
            <person name="Fan Y."/>
            <person name="da Fonseca R.R."/>
            <person name="Alfaro-Nunez A."/>
            <person name="Schubert M."/>
            <person name="Orlando L."/>
            <person name="Mourier T."/>
            <person name="Howard J.T."/>
            <person name="Ganapathy G."/>
            <person name="Pfenning A."/>
            <person name="Whitney O."/>
            <person name="Rivas M.V."/>
            <person name="Hara E."/>
            <person name="Smith J."/>
            <person name="Farre M."/>
            <person name="Narayan J."/>
            <person name="Slavov G."/>
            <person name="Romanov M.N."/>
            <person name="Borges R."/>
            <person name="Machado J.P."/>
            <person name="Khan I."/>
            <person name="Springer M.S."/>
            <person name="Gatesy J."/>
            <person name="Hoffmann F.G."/>
            <person name="Opazo J.C."/>
            <person name="Hastad O."/>
            <person name="Sawyer R.H."/>
            <person name="Kim H."/>
            <person name="Kim K.W."/>
            <person name="Kim H.J."/>
            <person name="Cho S."/>
            <person name="Li N."/>
            <person name="Huang Y."/>
            <person name="Bruford M.W."/>
            <person name="Zhan X."/>
            <person name="Dixon A."/>
            <person name="Bertelsen M.F."/>
            <person name="Derryberry E."/>
            <person name="Warren W."/>
            <person name="Wilson R.K."/>
            <person name="Li S."/>
            <person name="Ray D.A."/>
            <person name="Green R.E."/>
            <person name="O'Brien S.J."/>
            <person name="Griffin D."/>
            <person name="Johnson W.E."/>
            <person name="Haussler D."/>
            <person name="Ryder O.A."/>
            <person name="Willerslev E."/>
            <person name="Graves G.R."/>
            <person name="Alstrom P."/>
            <person name="Fjeldsa J."/>
            <person name="Mindell D.P."/>
            <person name="Edwards S.V."/>
            <person name="Braun E.L."/>
            <person name="Rahbek C."/>
            <person name="Burt D.W."/>
            <person name="Houde P."/>
            <person name="Zhang Y."/>
            <person name="Yang H."/>
            <person name="Wang J."/>
            <person name="Jarvis E.D."/>
            <person name="Gilbert M.T."/>
            <person name="Wang J."/>
        </authorList>
    </citation>
    <scope>NUCLEOTIDE SEQUENCE [LARGE SCALE GENOMIC DNA]</scope>
    <source>
        <strain evidence="11">BGI_N339</strain>
    </source>
</reference>
<feature type="domain" description="Cadherin" evidence="10">
    <location>
        <begin position="97"/>
        <end position="206"/>
    </location>
</feature>
<dbReference type="PANTHER" id="PTHR24025">
    <property type="entry name" value="DESMOGLEIN FAMILY MEMBER"/>
    <property type="match status" value="1"/>
</dbReference>
<dbReference type="InterPro" id="IPR020894">
    <property type="entry name" value="Cadherin_CS"/>
</dbReference>
<feature type="non-terminal residue" evidence="11">
    <location>
        <position position="633"/>
    </location>
</feature>
<comment type="caution">
    <text evidence="11">The sequence shown here is derived from an EMBL/GenBank/DDBJ whole genome shotgun (WGS) entry which is preliminary data.</text>
</comment>
<evidence type="ECO:0000256" key="2">
    <source>
        <dbReference type="ARBA" id="ARBA00022692"/>
    </source>
</evidence>
<evidence type="ECO:0000256" key="1">
    <source>
        <dbReference type="ARBA" id="ARBA00004370"/>
    </source>
</evidence>
<dbReference type="InterPro" id="IPR015919">
    <property type="entry name" value="Cadherin-like_sf"/>
</dbReference>
<keyword evidence="4 9" id="KW-0106">Calcium</keyword>
<dbReference type="PROSITE" id="PS50268">
    <property type="entry name" value="CADHERIN_2"/>
    <property type="match status" value="6"/>
</dbReference>
<evidence type="ECO:0000313" key="11">
    <source>
        <dbReference type="EMBL" id="KFU98166.1"/>
    </source>
</evidence>
<keyword evidence="3" id="KW-0677">Repeat</keyword>
<gene>
    <name evidence="11" type="ORF">N339_02541</name>
</gene>
<dbReference type="InterPro" id="IPR002126">
    <property type="entry name" value="Cadherin-like_dom"/>
</dbReference>
<evidence type="ECO:0000313" key="12">
    <source>
        <dbReference type="Proteomes" id="UP000053149"/>
    </source>
</evidence>
<feature type="domain" description="Cadherin" evidence="10">
    <location>
        <begin position="410"/>
        <end position="514"/>
    </location>
</feature>
<keyword evidence="7" id="KW-0472">Membrane</keyword>
<evidence type="ECO:0000256" key="3">
    <source>
        <dbReference type="ARBA" id="ARBA00022737"/>
    </source>
</evidence>
<dbReference type="GO" id="GO:0007163">
    <property type="term" value="P:establishment or maintenance of cell polarity"/>
    <property type="evidence" value="ECO:0007669"/>
    <property type="project" value="UniProtKB-ARBA"/>
</dbReference>
<evidence type="ECO:0000256" key="8">
    <source>
        <dbReference type="ARBA" id="ARBA00023180"/>
    </source>
</evidence>
<dbReference type="GO" id="GO:0003007">
    <property type="term" value="P:heart morphogenesis"/>
    <property type="evidence" value="ECO:0007669"/>
    <property type="project" value="UniProtKB-ARBA"/>
</dbReference>
<comment type="subcellular location">
    <subcellularLocation>
        <location evidence="1">Membrane</location>
    </subcellularLocation>
</comment>
<dbReference type="InterPro" id="IPR050971">
    <property type="entry name" value="Cadherin-domain_protein"/>
</dbReference>